<dbReference type="Proteomes" id="UP000828390">
    <property type="component" value="Unassembled WGS sequence"/>
</dbReference>
<reference evidence="1" key="2">
    <citation type="submission" date="2020-11" db="EMBL/GenBank/DDBJ databases">
        <authorList>
            <person name="McCartney M.A."/>
            <person name="Auch B."/>
            <person name="Kono T."/>
            <person name="Mallez S."/>
            <person name="Becker A."/>
            <person name="Gohl D.M."/>
            <person name="Silverstein K.A.T."/>
            <person name="Koren S."/>
            <person name="Bechman K.B."/>
            <person name="Herman A."/>
            <person name="Abrahante J.E."/>
            <person name="Garbe J."/>
        </authorList>
    </citation>
    <scope>NUCLEOTIDE SEQUENCE</scope>
    <source>
        <strain evidence="1">Duluth1</strain>
        <tissue evidence="1">Whole animal</tissue>
    </source>
</reference>
<sequence length="100" mass="11413">MVYHRTNFVQFVVIWCYSWGFSGSVRHMNILVQFLKSIGCHDRLEALFTNEDFSLQYLSIVGILLMPIQILSPMKALFSEESVSVHLGSCLPSDCIFHVA</sequence>
<gene>
    <name evidence="1" type="ORF">DPMN_159360</name>
</gene>
<keyword evidence="2" id="KW-1185">Reference proteome</keyword>
<dbReference type="EMBL" id="JAIWYP010000008">
    <property type="protein sequence ID" value="KAH3781529.1"/>
    <property type="molecule type" value="Genomic_DNA"/>
</dbReference>
<accession>A0A9D4ELE5</accession>
<reference evidence="1" key="1">
    <citation type="journal article" date="2019" name="bioRxiv">
        <title>The Genome of the Zebra Mussel, Dreissena polymorpha: A Resource for Invasive Species Research.</title>
        <authorList>
            <person name="McCartney M.A."/>
            <person name="Auch B."/>
            <person name="Kono T."/>
            <person name="Mallez S."/>
            <person name="Zhang Y."/>
            <person name="Obille A."/>
            <person name="Becker A."/>
            <person name="Abrahante J.E."/>
            <person name="Garbe J."/>
            <person name="Badalamenti J.P."/>
            <person name="Herman A."/>
            <person name="Mangelson H."/>
            <person name="Liachko I."/>
            <person name="Sullivan S."/>
            <person name="Sone E.D."/>
            <person name="Koren S."/>
            <person name="Silverstein K.A.T."/>
            <person name="Beckman K.B."/>
            <person name="Gohl D.M."/>
        </authorList>
    </citation>
    <scope>NUCLEOTIDE SEQUENCE</scope>
    <source>
        <strain evidence="1">Duluth1</strain>
        <tissue evidence="1">Whole animal</tissue>
    </source>
</reference>
<name>A0A9D4ELE5_DREPO</name>
<organism evidence="1 2">
    <name type="scientific">Dreissena polymorpha</name>
    <name type="common">Zebra mussel</name>
    <name type="synonym">Mytilus polymorpha</name>
    <dbReference type="NCBI Taxonomy" id="45954"/>
    <lineage>
        <taxon>Eukaryota</taxon>
        <taxon>Metazoa</taxon>
        <taxon>Spiralia</taxon>
        <taxon>Lophotrochozoa</taxon>
        <taxon>Mollusca</taxon>
        <taxon>Bivalvia</taxon>
        <taxon>Autobranchia</taxon>
        <taxon>Heteroconchia</taxon>
        <taxon>Euheterodonta</taxon>
        <taxon>Imparidentia</taxon>
        <taxon>Neoheterodontei</taxon>
        <taxon>Myida</taxon>
        <taxon>Dreissenoidea</taxon>
        <taxon>Dreissenidae</taxon>
        <taxon>Dreissena</taxon>
    </lineage>
</organism>
<evidence type="ECO:0000313" key="2">
    <source>
        <dbReference type="Proteomes" id="UP000828390"/>
    </source>
</evidence>
<comment type="caution">
    <text evidence="1">The sequence shown here is derived from an EMBL/GenBank/DDBJ whole genome shotgun (WGS) entry which is preliminary data.</text>
</comment>
<proteinExistence type="predicted"/>
<dbReference type="AlphaFoldDB" id="A0A9D4ELE5"/>
<protein>
    <submittedName>
        <fullName evidence="1">Uncharacterized protein</fullName>
    </submittedName>
</protein>
<evidence type="ECO:0000313" key="1">
    <source>
        <dbReference type="EMBL" id="KAH3781529.1"/>
    </source>
</evidence>